<keyword evidence="4" id="KW-0052">Apoplast</keyword>
<comment type="subunit">
    <text evidence="2 4">Homodimer.</text>
</comment>
<evidence type="ECO:0000256" key="1">
    <source>
        <dbReference type="ARBA" id="ARBA00010746"/>
    </source>
</evidence>
<evidence type="ECO:0000256" key="4">
    <source>
        <dbReference type="RuleBase" id="RU363099"/>
    </source>
</evidence>
<dbReference type="PANTHER" id="PTHR21495">
    <property type="entry name" value="NUCLEOPORIN-RELATED"/>
    <property type="match status" value="1"/>
</dbReference>
<evidence type="ECO:0000313" key="5">
    <source>
        <dbReference type="EMBL" id="KAL1567622.1"/>
    </source>
</evidence>
<keyword evidence="6" id="KW-1185">Reference proteome</keyword>
<evidence type="ECO:0000313" key="6">
    <source>
        <dbReference type="Proteomes" id="UP001567538"/>
    </source>
</evidence>
<feature type="chain" id="PRO_5044531057" description="Dirigent protein" evidence="4">
    <location>
        <begin position="23"/>
        <end position="175"/>
    </location>
</feature>
<protein>
    <recommendedName>
        <fullName evidence="4">Dirigent protein</fullName>
    </recommendedName>
</protein>
<dbReference type="Gene3D" id="2.40.480.10">
    <property type="entry name" value="Allene oxide cyclase-like"/>
    <property type="match status" value="1"/>
</dbReference>
<dbReference type="InterPro" id="IPR004265">
    <property type="entry name" value="Dirigent"/>
</dbReference>
<dbReference type="Proteomes" id="UP001567538">
    <property type="component" value="Unassembled WGS sequence"/>
</dbReference>
<dbReference type="EMBL" id="JBEAFC010000002">
    <property type="protein sequence ID" value="KAL1567622.1"/>
    <property type="molecule type" value="Genomic_DNA"/>
</dbReference>
<reference evidence="5 6" key="1">
    <citation type="submission" date="2024-06" db="EMBL/GenBank/DDBJ databases">
        <title>A chromosome level genome sequence of Diviner's sage (Salvia divinorum).</title>
        <authorList>
            <person name="Ford S.A."/>
            <person name="Ro D.-K."/>
            <person name="Ness R.W."/>
            <person name="Phillips M.A."/>
        </authorList>
    </citation>
    <scope>NUCLEOTIDE SEQUENCE [LARGE SCALE GENOMIC DNA]</scope>
    <source>
        <strain evidence="5">SAF-2024a</strain>
        <tissue evidence="5">Leaf</tissue>
    </source>
</reference>
<dbReference type="GO" id="GO:0009699">
    <property type="term" value="P:phenylpropanoid biosynthetic process"/>
    <property type="evidence" value="ECO:0007669"/>
    <property type="project" value="UniProtKB-ARBA"/>
</dbReference>
<accession>A0ABD1IFX7</accession>
<dbReference type="Pfam" id="PF03018">
    <property type="entry name" value="Dirigent"/>
    <property type="match status" value="1"/>
</dbReference>
<keyword evidence="4" id="KW-0732">Signal</keyword>
<feature type="signal peptide" evidence="4">
    <location>
        <begin position="1"/>
        <end position="22"/>
    </location>
</feature>
<dbReference type="AlphaFoldDB" id="A0ABD1IFX7"/>
<comment type="similarity">
    <text evidence="1 4">Belongs to the plant dirigent protein family.</text>
</comment>
<comment type="subcellular location">
    <subcellularLocation>
        <location evidence="4">Secreted</location>
        <location evidence="4">Extracellular space</location>
        <location evidence="4">Apoplast</location>
    </subcellularLocation>
</comment>
<comment type="caution">
    <text evidence="5">The sequence shown here is derived from an EMBL/GenBank/DDBJ whole genome shotgun (WGS) entry which is preliminary data.</text>
</comment>
<evidence type="ECO:0000256" key="3">
    <source>
        <dbReference type="ARBA" id="ARBA00022525"/>
    </source>
</evidence>
<proteinExistence type="inferred from homology"/>
<keyword evidence="3 4" id="KW-0964">Secreted</keyword>
<evidence type="ECO:0000256" key="2">
    <source>
        <dbReference type="ARBA" id="ARBA00011738"/>
    </source>
</evidence>
<dbReference type="InterPro" id="IPR044859">
    <property type="entry name" value="Allene_oxi_cyc_Dirigent"/>
</dbReference>
<gene>
    <name evidence="5" type="ORF">AAHA92_03082</name>
</gene>
<organism evidence="5 6">
    <name type="scientific">Salvia divinorum</name>
    <name type="common">Maria pastora</name>
    <name type="synonym">Diviner's sage</name>
    <dbReference type="NCBI Taxonomy" id="28513"/>
    <lineage>
        <taxon>Eukaryota</taxon>
        <taxon>Viridiplantae</taxon>
        <taxon>Streptophyta</taxon>
        <taxon>Embryophyta</taxon>
        <taxon>Tracheophyta</taxon>
        <taxon>Spermatophyta</taxon>
        <taxon>Magnoliopsida</taxon>
        <taxon>eudicotyledons</taxon>
        <taxon>Gunneridae</taxon>
        <taxon>Pentapetalae</taxon>
        <taxon>asterids</taxon>
        <taxon>lamiids</taxon>
        <taxon>Lamiales</taxon>
        <taxon>Lamiaceae</taxon>
        <taxon>Nepetoideae</taxon>
        <taxon>Mentheae</taxon>
        <taxon>Salviinae</taxon>
        <taxon>Salvia</taxon>
        <taxon>Salvia subgen. Calosphace</taxon>
    </lineage>
</organism>
<dbReference type="GO" id="GO:0048046">
    <property type="term" value="C:apoplast"/>
    <property type="evidence" value="ECO:0007669"/>
    <property type="project" value="UniProtKB-SubCell"/>
</dbReference>
<comment type="function">
    <text evidence="4">Dirigent proteins impart stereoselectivity on the phenoxy radical-coupling reaction, yielding optically active lignans from two molecules of coniferyl alcohol in the biosynthesis of lignans, flavonolignans, and alkaloids and thus plays a central role in plant secondary metabolism.</text>
</comment>
<sequence length="175" mass="19505">MASIKTGFYLLLFLTTFTYSRAKLCHLKKTEMILYYQNYSGDQNTTTVEIPVPSTGPLDFTKFGAAFCTDDPITEVIKEGSSPIARSRGIYIISSLDGSQAQMIMSIIFINGKYKGSTLEMQGSYEQSEKVSEVAVVGGTGKFRLARGYVTFKTLYYDPVRVYSATQTNITVLHY</sequence>
<name>A0ABD1IFX7_SALDI</name>